<dbReference type="PANTHER" id="PTHR44196">
    <property type="entry name" value="DEHYDROGENASE/REDUCTASE SDR FAMILY MEMBER 7B"/>
    <property type="match status" value="1"/>
</dbReference>
<dbReference type="SUPFAM" id="SSF51735">
    <property type="entry name" value="NAD(P)-binding Rossmann-fold domains"/>
    <property type="match status" value="1"/>
</dbReference>
<accession>A0A6J7KND0</accession>
<dbReference type="GO" id="GO:0016020">
    <property type="term" value="C:membrane"/>
    <property type="evidence" value="ECO:0007669"/>
    <property type="project" value="TreeGrafter"/>
</dbReference>
<protein>
    <submittedName>
        <fullName evidence="3">Unannotated protein</fullName>
    </submittedName>
</protein>
<organism evidence="3">
    <name type="scientific">freshwater metagenome</name>
    <dbReference type="NCBI Taxonomy" id="449393"/>
    <lineage>
        <taxon>unclassified sequences</taxon>
        <taxon>metagenomes</taxon>
        <taxon>ecological metagenomes</taxon>
    </lineage>
</organism>
<gene>
    <name evidence="3" type="ORF">UFOPK3564_03725</name>
</gene>
<dbReference type="NCBIfam" id="NF004196">
    <property type="entry name" value="PRK05650.1"/>
    <property type="match status" value="1"/>
</dbReference>
<proteinExistence type="inferred from homology"/>
<dbReference type="Gene3D" id="3.40.50.720">
    <property type="entry name" value="NAD(P)-binding Rossmann-like Domain"/>
    <property type="match status" value="1"/>
</dbReference>
<dbReference type="PRINTS" id="PR00080">
    <property type="entry name" value="SDRFAMILY"/>
</dbReference>
<dbReference type="PANTHER" id="PTHR44196:SF1">
    <property type="entry name" value="DEHYDROGENASE_REDUCTASE SDR FAMILY MEMBER 7B"/>
    <property type="match status" value="1"/>
</dbReference>
<dbReference type="GO" id="GO:0016491">
    <property type="term" value="F:oxidoreductase activity"/>
    <property type="evidence" value="ECO:0007669"/>
    <property type="project" value="UniProtKB-KW"/>
</dbReference>
<keyword evidence="2" id="KW-0560">Oxidoreductase</keyword>
<evidence type="ECO:0000313" key="3">
    <source>
        <dbReference type="EMBL" id="CAB4955294.1"/>
    </source>
</evidence>
<name>A0A6J7KND0_9ZZZZ</name>
<evidence type="ECO:0000256" key="2">
    <source>
        <dbReference type="ARBA" id="ARBA00023002"/>
    </source>
</evidence>
<dbReference type="PRINTS" id="PR00081">
    <property type="entry name" value="GDHRDH"/>
</dbReference>
<dbReference type="CDD" id="cd05233">
    <property type="entry name" value="SDR_c"/>
    <property type="match status" value="1"/>
</dbReference>
<dbReference type="InterPro" id="IPR036291">
    <property type="entry name" value="NAD(P)-bd_dom_sf"/>
</dbReference>
<comment type="similarity">
    <text evidence="1">Belongs to the short-chain dehydrogenases/reductases (SDR) family.</text>
</comment>
<sequence length="293" mass="31394">MTDQRILITGAASGLGLALATRYARAGRRVLLTDLDQGALDAAVETIASGGGAGVRDRLATRVLDVRDDGDWAAARDWVQESWGGLDVLVNNAGVATGGRFELLPMEDWDWILQINLMGVVRGCRTFVPLMRAQGSGHLVNIASAAGLLNPPVMASYNVVKAGVVSLSETLRHELEPAGITTSVVCPTFFRTGLAGTFRTPDEAVRRTMEKLVTQSDVPADVIAERIQKGVEAGRFLILTDREGAVAWAVKRFVPPLFRREARKGAARLLASIARSEREAAAGDRTPEPAARV</sequence>
<dbReference type="Pfam" id="PF00106">
    <property type="entry name" value="adh_short"/>
    <property type="match status" value="1"/>
</dbReference>
<dbReference type="InterPro" id="IPR002347">
    <property type="entry name" value="SDR_fam"/>
</dbReference>
<evidence type="ECO:0000256" key="1">
    <source>
        <dbReference type="ARBA" id="ARBA00006484"/>
    </source>
</evidence>
<dbReference type="AlphaFoldDB" id="A0A6J7KND0"/>
<reference evidence="3" key="1">
    <citation type="submission" date="2020-05" db="EMBL/GenBank/DDBJ databases">
        <authorList>
            <person name="Chiriac C."/>
            <person name="Salcher M."/>
            <person name="Ghai R."/>
            <person name="Kavagutti S V."/>
        </authorList>
    </citation>
    <scope>NUCLEOTIDE SEQUENCE</scope>
</reference>
<dbReference type="EMBL" id="CAFBMK010000392">
    <property type="protein sequence ID" value="CAB4955294.1"/>
    <property type="molecule type" value="Genomic_DNA"/>
</dbReference>